<dbReference type="RefSeq" id="WP_307015950.1">
    <property type="nucleotide sequence ID" value="NZ_CP067097.1"/>
</dbReference>
<dbReference type="Pfam" id="PF02574">
    <property type="entry name" value="S-methyl_trans"/>
    <property type="match status" value="1"/>
</dbReference>
<keyword evidence="1" id="KW-0489">Methyltransferase</keyword>
<protein>
    <submittedName>
        <fullName evidence="5">Methionine synthase I (Cobalamin-dependent)</fullName>
    </submittedName>
</protein>
<sequence>MEHRSHPFLGRLRRGVLIGDGAMATLLHQWGVPIRTCYEALSVTAPATVQKVHAAYLAAGADVLQTNTFGAHRSGLGRYGRAHEVASLNHAAVRAARAAVAGAAEDLQGRQVFVLGTVGSIVGARAAGAGLLDAQVRADLCGEYEEQMSALLEAGVDGLLLETFADAEEMVFAIEVARRLTDLPIVANLSPEAVGVTRDGVSVRAAFLSMQAAGADVVGLNCRLGPAGILRTYEAEPALPEGLYAAVPNAGLLHVVEGDYAYTGSADYFAQTGVRLAAQGVRLLGGLLRNDASACAEIGGAGVRERCPRGLV</sequence>
<evidence type="ECO:0000256" key="3">
    <source>
        <dbReference type="PROSITE-ProRule" id="PRU00333"/>
    </source>
</evidence>
<comment type="caution">
    <text evidence="3">Lacks conserved residue(s) required for the propagation of feature annotation.</text>
</comment>
<evidence type="ECO:0000313" key="6">
    <source>
        <dbReference type="Proteomes" id="UP001232973"/>
    </source>
</evidence>
<feature type="domain" description="Hcy-binding" evidence="4">
    <location>
        <begin position="5"/>
        <end position="302"/>
    </location>
</feature>
<reference evidence="5 6" key="1">
    <citation type="submission" date="2023-07" db="EMBL/GenBank/DDBJ databases">
        <title>Genomic Encyclopedia of Type Strains, Phase IV (KMG-IV): sequencing the most valuable type-strain genomes for metagenomic binning, comparative biology and taxonomic classification.</title>
        <authorList>
            <person name="Goeker M."/>
        </authorList>
    </citation>
    <scope>NUCLEOTIDE SEQUENCE [LARGE SCALE GENOMIC DNA]</scope>
    <source>
        <strain evidence="5 6">DSM 4006</strain>
    </source>
</reference>
<proteinExistence type="predicted"/>
<name>A0ABT9XH19_9BACL</name>
<dbReference type="Gene3D" id="3.20.20.330">
    <property type="entry name" value="Homocysteine-binding-like domain"/>
    <property type="match status" value="1"/>
</dbReference>
<keyword evidence="2" id="KW-0808">Transferase</keyword>
<evidence type="ECO:0000256" key="1">
    <source>
        <dbReference type="ARBA" id="ARBA00022603"/>
    </source>
</evidence>
<organism evidence="5 6">
    <name type="scientific">Alicyclobacillus cycloheptanicus</name>
    <dbReference type="NCBI Taxonomy" id="1457"/>
    <lineage>
        <taxon>Bacteria</taxon>
        <taxon>Bacillati</taxon>
        <taxon>Bacillota</taxon>
        <taxon>Bacilli</taxon>
        <taxon>Bacillales</taxon>
        <taxon>Alicyclobacillaceae</taxon>
        <taxon>Alicyclobacillus</taxon>
    </lineage>
</organism>
<dbReference type="InterPro" id="IPR036589">
    <property type="entry name" value="HCY_dom_sf"/>
</dbReference>
<dbReference type="EMBL" id="JAUSTP010000006">
    <property type="protein sequence ID" value="MDQ0189334.1"/>
    <property type="molecule type" value="Genomic_DNA"/>
</dbReference>
<dbReference type="Proteomes" id="UP001232973">
    <property type="component" value="Unassembled WGS sequence"/>
</dbReference>
<dbReference type="SUPFAM" id="SSF82282">
    <property type="entry name" value="Homocysteine S-methyltransferase"/>
    <property type="match status" value="1"/>
</dbReference>
<dbReference type="PROSITE" id="PS50970">
    <property type="entry name" value="HCY"/>
    <property type="match status" value="1"/>
</dbReference>
<dbReference type="PANTHER" id="PTHR11103:SF18">
    <property type="entry name" value="SLR1189 PROTEIN"/>
    <property type="match status" value="1"/>
</dbReference>
<evidence type="ECO:0000313" key="5">
    <source>
        <dbReference type="EMBL" id="MDQ0189334.1"/>
    </source>
</evidence>
<dbReference type="InterPro" id="IPR003726">
    <property type="entry name" value="HCY_dom"/>
</dbReference>
<accession>A0ABT9XH19</accession>
<evidence type="ECO:0000259" key="4">
    <source>
        <dbReference type="PROSITE" id="PS50970"/>
    </source>
</evidence>
<dbReference type="PANTHER" id="PTHR11103">
    <property type="entry name" value="SLR1189 PROTEIN"/>
    <property type="match status" value="1"/>
</dbReference>
<keyword evidence="6" id="KW-1185">Reference proteome</keyword>
<evidence type="ECO:0000256" key="2">
    <source>
        <dbReference type="ARBA" id="ARBA00022679"/>
    </source>
</evidence>
<gene>
    <name evidence="5" type="ORF">J2S03_001154</name>
</gene>
<comment type="caution">
    <text evidence="5">The sequence shown here is derived from an EMBL/GenBank/DDBJ whole genome shotgun (WGS) entry which is preliminary data.</text>
</comment>